<comment type="caution">
    <text evidence="1">The sequence shown here is derived from an EMBL/GenBank/DDBJ whole genome shotgun (WGS) entry which is preliminary data.</text>
</comment>
<evidence type="ECO:0000313" key="2">
    <source>
        <dbReference type="Proteomes" id="UP001143463"/>
    </source>
</evidence>
<dbReference type="Proteomes" id="UP001143463">
    <property type="component" value="Unassembled WGS sequence"/>
</dbReference>
<accession>A0A9W6P223</accession>
<sequence length="63" mass="6798">MGERLRSCISSPDVTSRIAVLGWPVTAAGSRVDNSRIEAAVHVRQDLEYTDATGTTVVTRPKV</sequence>
<reference evidence="1" key="1">
    <citation type="journal article" date="2014" name="Int. J. Syst. Evol. Microbiol.">
        <title>Complete genome sequence of Corynebacterium casei LMG S-19264T (=DSM 44701T), isolated from a smear-ripened cheese.</title>
        <authorList>
            <consortium name="US DOE Joint Genome Institute (JGI-PGF)"/>
            <person name="Walter F."/>
            <person name="Albersmeier A."/>
            <person name="Kalinowski J."/>
            <person name="Ruckert C."/>
        </authorList>
    </citation>
    <scope>NUCLEOTIDE SEQUENCE</scope>
    <source>
        <strain evidence="1">VKM Ac-1069</strain>
    </source>
</reference>
<gene>
    <name evidence="1" type="ORF">GCM10017577_74770</name>
</gene>
<dbReference type="EMBL" id="BSFQ01000142">
    <property type="protein sequence ID" value="GLL16302.1"/>
    <property type="molecule type" value="Genomic_DNA"/>
</dbReference>
<proteinExistence type="predicted"/>
<dbReference type="AlphaFoldDB" id="A0A9W6P223"/>
<protein>
    <submittedName>
        <fullName evidence="1">Uncharacterized protein</fullName>
    </submittedName>
</protein>
<reference evidence="1" key="2">
    <citation type="submission" date="2023-01" db="EMBL/GenBank/DDBJ databases">
        <authorList>
            <person name="Sun Q."/>
            <person name="Evtushenko L."/>
        </authorList>
    </citation>
    <scope>NUCLEOTIDE SEQUENCE</scope>
    <source>
        <strain evidence="1">VKM Ac-1069</strain>
    </source>
</reference>
<evidence type="ECO:0000313" key="1">
    <source>
        <dbReference type="EMBL" id="GLL16302.1"/>
    </source>
</evidence>
<keyword evidence="2" id="KW-1185">Reference proteome</keyword>
<name>A0A9W6P223_9PSEU</name>
<organism evidence="1 2">
    <name type="scientific">Pseudonocardia halophobica</name>
    <dbReference type="NCBI Taxonomy" id="29401"/>
    <lineage>
        <taxon>Bacteria</taxon>
        <taxon>Bacillati</taxon>
        <taxon>Actinomycetota</taxon>
        <taxon>Actinomycetes</taxon>
        <taxon>Pseudonocardiales</taxon>
        <taxon>Pseudonocardiaceae</taxon>
        <taxon>Pseudonocardia</taxon>
    </lineage>
</organism>